<evidence type="ECO:0000256" key="2">
    <source>
        <dbReference type="ARBA" id="ARBA00022908"/>
    </source>
</evidence>
<evidence type="ECO:0000259" key="7">
    <source>
        <dbReference type="PROSITE" id="PS51900"/>
    </source>
</evidence>
<evidence type="ECO:0000256" key="4">
    <source>
        <dbReference type="ARBA" id="ARBA00023172"/>
    </source>
</evidence>
<dbReference type="InterPro" id="IPR050090">
    <property type="entry name" value="Tyrosine_recombinase_XerCD"/>
</dbReference>
<dbReference type="HOGENOM" id="CLU_027562_9_5_10"/>
<dbReference type="GO" id="GO:0015074">
    <property type="term" value="P:DNA integration"/>
    <property type="evidence" value="ECO:0007669"/>
    <property type="project" value="UniProtKB-KW"/>
</dbReference>
<reference evidence="8 9" key="1">
    <citation type="submission" date="2008-06" db="EMBL/GenBank/DDBJ databases">
        <title>Complete sequence of Chloroherpeton thalassium ATCC 35110.</title>
        <authorList>
            <consortium name="US DOE Joint Genome Institute"/>
            <person name="Lucas S."/>
            <person name="Copeland A."/>
            <person name="Lapidus A."/>
            <person name="Glavina del Rio T."/>
            <person name="Dalin E."/>
            <person name="Tice H."/>
            <person name="Bruce D."/>
            <person name="Goodwin L."/>
            <person name="Pitluck S."/>
            <person name="Schmutz J."/>
            <person name="Larimer F."/>
            <person name="Land M."/>
            <person name="Hauser L."/>
            <person name="Kyrpides N."/>
            <person name="Mikhailova N."/>
            <person name="Liu Z."/>
            <person name="Li T."/>
            <person name="Zhao F."/>
            <person name="Overmann J."/>
            <person name="Bryant D.A."/>
            <person name="Richardson P."/>
        </authorList>
    </citation>
    <scope>NUCLEOTIDE SEQUENCE [LARGE SCALE GENOMIC DNA]</scope>
    <source>
        <strain evidence="9">ATCC 35110 / GB-78</strain>
    </source>
</reference>
<dbReference type="InterPro" id="IPR010998">
    <property type="entry name" value="Integrase_recombinase_N"/>
</dbReference>
<sequence length="289" mass="34078">MSYMRRENEMEEVLRRYKNLLIQKRYSQNTQDIYCSYFKDFCMYFGEEELEKLTTKQINSYILDLIKSKNISISQQNQRINAVKFYFEKVLGREKQYYELHRPRKENKLPKVLSKNEVKSILVSTDNIKHKCILMLIYSAGLRRSELLNLKPTDIDSGRMLIHILGAKGKKDRISLLSENLLKLLRQYYKEFHPKKYLFEGLDGGKYSPTSVANILKKASLKAGIHKNVTPHMLRHSFATHLLEQGTDLRYIQELLGHESSKTTEIYTHVSKKAIDKIKNPIDEFFNEK</sequence>
<dbReference type="STRING" id="517418.Ctha_0890"/>
<dbReference type="Proteomes" id="UP000001208">
    <property type="component" value="Chromosome"/>
</dbReference>
<dbReference type="InterPro" id="IPR044068">
    <property type="entry name" value="CB"/>
</dbReference>
<name>B3QWZ3_CHLT3</name>
<dbReference type="eggNOG" id="COG4974">
    <property type="taxonomic scope" value="Bacteria"/>
</dbReference>
<dbReference type="EMBL" id="CP001100">
    <property type="protein sequence ID" value="ACF13357.1"/>
    <property type="molecule type" value="Genomic_DNA"/>
</dbReference>
<proteinExistence type="inferred from homology"/>
<dbReference type="PROSITE" id="PS51898">
    <property type="entry name" value="TYR_RECOMBINASE"/>
    <property type="match status" value="1"/>
</dbReference>
<dbReference type="Pfam" id="PF00589">
    <property type="entry name" value="Phage_integrase"/>
    <property type="match status" value="1"/>
</dbReference>
<dbReference type="InterPro" id="IPR011010">
    <property type="entry name" value="DNA_brk_join_enz"/>
</dbReference>
<dbReference type="InterPro" id="IPR004107">
    <property type="entry name" value="Integrase_SAM-like_N"/>
</dbReference>
<evidence type="ECO:0000259" key="6">
    <source>
        <dbReference type="PROSITE" id="PS51898"/>
    </source>
</evidence>
<comment type="similarity">
    <text evidence="1">Belongs to the 'phage' integrase family.</text>
</comment>
<dbReference type="GO" id="GO:0003677">
    <property type="term" value="F:DNA binding"/>
    <property type="evidence" value="ECO:0007669"/>
    <property type="project" value="UniProtKB-UniRule"/>
</dbReference>
<dbReference type="Gene3D" id="1.10.150.130">
    <property type="match status" value="1"/>
</dbReference>
<dbReference type="GO" id="GO:0006310">
    <property type="term" value="P:DNA recombination"/>
    <property type="evidence" value="ECO:0007669"/>
    <property type="project" value="UniProtKB-KW"/>
</dbReference>
<dbReference type="SUPFAM" id="SSF56349">
    <property type="entry name" value="DNA breaking-rejoining enzymes"/>
    <property type="match status" value="1"/>
</dbReference>
<keyword evidence="2" id="KW-0229">DNA integration</keyword>
<evidence type="ECO:0000256" key="1">
    <source>
        <dbReference type="ARBA" id="ARBA00008857"/>
    </source>
</evidence>
<dbReference type="Gene3D" id="1.10.443.10">
    <property type="entry name" value="Intergrase catalytic core"/>
    <property type="match status" value="1"/>
</dbReference>
<dbReference type="InterPro" id="IPR002104">
    <property type="entry name" value="Integrase_catalytic"/>
</dbReference>
<dbReference type="PANTHER" id="PTHR30349">
    <property type="entry name" value="PHAGE INTEGRASE-RELATED"/>
    <property type="match status" value="1"/>
</dbReference>
<evidence type="ECO:0000256" key="3">
    <source>
        <dbReference type="ARBA" id="ARBA00023125"/>
    </source>
</evidence>
<protein>
    <submittedName>
        <fullName evidence="8">Integrase family protein</fullName>
    </submittedName>
</protein>
<dbReference type="PANTHER" id="PTHR30349:SF64">
    <property type="entry name" value="PROPHAGE INTEGRASE INTD-RELATED"/>
    <property type="match status" value="1"/>
</dbReference>
<dbReference type="KEGG" id="cts:Ctha_0890"/>
<evidence type="ECO:0000313" key="9">
    <source>
        <dbReference type="Proteomes" id="UP000001208"/>
    </source>
</evidence>
<organism evidence="8 9">
    <name type="scientific">Chloroherpeton thalassium (strain ATCC 35110 / GB-78)</name>
    <dbReference type="NCBI Taxonomy" id="517418"/>
    <lineage>
        <taxon>Bacteria</taxon>
        <taxon>Pseudomonadati</taxon>
        <taxon>Chlorobiota</taxon>
        <taxon>Chlorobiia</taxon>
        <taxon>Chlorobiales</taxon>
        <taxon>Chloroherpetonaceae</taxon>
        <taxon>Chloroherpeton</taxon>
    </lineage>
</organism>
<dbReference type="Pfam" id="PF13495">
    <property type="entry name" value="Phage_int_SAM_4"/>
    <property type="match status" value="1"/>
</dbReference>
<keyword evidence="3 5" id="KW-0238">DNA-binding</keyword>
<evidence type="ECO:0000256" key="5">
    <source>
        <dbReference type="PROSITE-ProRule" id="PRU01248"/>
    </source>
</evidence>
<evidence type="ECO:0000313" key="8">
    <source>
        <dbReference type="EMBL" id="ACF13357.1"/>
    </source>
</evidence>
<dbReference type="AlphaFoldDB" id="B3QWZ3"/>
<feature type="domain" description="Tyr recombinase" evidence="6">
    <location>
        <begin position="108"/>
        <end position="280"/>
    </location>
</feature>
<keyword evidence="9" id="KW-1185">Reference proteome</keyword>
<keyword evidence="4" id="KW-0233">DNA recombination</keyword>
<dbReference type="InterPro" id="IPR013762">
    <property type="entry name" value="Integrase-like_cat_sf"/>
</dbReference>
<dbReference type="NCBIfam" id="NF040815">
    <property type="entry name" value="recomb_XerA_Arch"/>
    <property type="match status" value="1"/>
</dbReference>
<gene>
    <name evidence="8" type="ordered locus">Ctha_0890</name>
</gene>
<feature type="domain" description="Core-binding (CB)" evidence="7">
    <location>
        <begin position="8"/>
        <end position="91"/>
    </location>
</feature>
<dbReference type="PROSITE" id="PS51900">
    <property type="entry name" value="CB"/>
    <property type="match status" value="1"/>
</dbReference>
<accession>B3QWZ3</accession>